<keyword evidence="5" id="KW-1133">Transmembrane helix</keyword>
<dbReference type="InterPro" id="IPR019825">
    <property type="entry name" value="Lectin_legB_Mn/Ca_BS"/>
</dbReference>
<evidence type="ECO:0000256" key="1">
    <source>
        <dbReference type="ARBA" id="ARBA00007606"/>
    </source>
</evidence>
<dbReference type="InterPro" id="IPR011009">
    <property type="entry name" value="Kinase-like_dom_sf"/>
</dbReference>
<keyword evidence="5" id="KW-0812">Transmembrane</keyword>
<evidence type="ECO:0000313" key="7">
    <source>
        <dbReference type="EMBL" id="CAL0313987.1"/>
    </source>
</evidence>
<evidence type="ECO:0000313" key="8">
    <source>
        <dbReference type="Proteomes" id="UP001497480"/>
    </source>
</evidence>
<evidence type="ECO:0000256" key="4">
    <source>
        <dbReference type="PROSITE-ProRule" id="PRU10141"/>
    </source>
</evidence>
<dbReference type="InterPro" id="IPR050258">
    <property type="entry name" value="Leguminous_Lectin"/>
</dbReference>
<sequence>MNSGKVPDFTTHFYVTMNTPNKSYHGDGITFFMAQPNFPLPVPKDGMGIGLVSRMQLGDSNYTKEHPFVAVEFDTWINEGDPTYDHVGIYVNSITTAYTTEWFTSKDERGYDAYISYNSSSNNLSVTFTGYKDNITIEQHLYYVVNLRDMSPDWVEFGFTTATGRFYEYHTLSSWSFNSSSDFEAHKGESKTRLVIGLTVGAGVLIGFLGLTWLVTMTLRNRGMEDVLDSDLAMDNDFERNTGPRKFSYEELATTTNNFAKEEKIGEGGFGGIYKGFIRDLNIHVAIKKVSQGSKQGVMSMHLK</sequence>
<dbReference type="Gene3D" id="3.30.200.20">
    <property type="entry name" value="Phosphorylase Kinase, domain 1"/>
    <property type="match status" value="1"/>
</dbReference>
<evidence type="ECO:0000256" key="3">
    <source>
        <dbReference type="ARBA" id="ARBA00023211"/>
    </source>
</evidence>
<dbReference type="GO" id="GO:0005524">
    <property type="term" value="F:ATP binding"/>
    <property type="evidence" value="ECO:0007669"/>
    <property type="project" value="UniProtKB-UniRule"/>
</dbReference>
<comment type="similarity">
    <text evidence="1">Belongs to the leguminous lectin family.</text>
</comment>
<evidence type="ECO:0000259" key="6">
    <source>
        <dbReference type="Pfam" id="PF00139"/>
    </source>
</evidence>
<keyword evidence="4" id="KW-0547">Nucleotide-binding</keyword>
<dbReference type="SUPFAM" id="SSF49899">
    <property type="entry name" value="Concanavalin A-like lectins/glucanases"/>
    <property type="match status" value="1"/>
</dbReference>
<dbReference type="GO" id="GO:0030246">
    <property type="term" value="F:carbohydrate binding"/>
    <property type="evidence" value="ECO:0007669"/>
    <property type="project" value="UniProtKB-KW"/>
</dbReference>
<comment type="caution">
    <text evidence="7">The sequence shown here is derived from an EMBL/GenBank/DDBJ whole genome shotgun (WGS) entry which is preliminary data.</text>
</comment>
<organism evidence="7 8">
    <name type="scientific">Lupinus luteus</name>
    <name type="common">European yellow lupine</name>
    <dbReference type="NCBI Taxonomy" id="3873"/>
    <lineage>
        <taxon>Eukaryota</taxon>
        <taxon>Viridiplantae</taxon>
        <taxon>Streptophyta</taxon>
        <taxon>Embryophyta</taxon>
        <taxon>Tracheophyta</taxon>
        <taxon>Spermatophyta</taxon>
        <taxon>Magnoliopsida</taxon>
        <taxon>eudicotyledons</taxon>
        <taxon>Gunneridae</taxon>
        <taxon>Pentapetalae</taxon>
        <taxon>rosids</taxon>
        <taxon>fabids</taxon>
        <taxon>Fabales</taxon>
        <taxon>Fabaceae</taxon>
        <taxon>Papilionoideae</taxon>
        <taxon>50 kb inversion clade</taxon>
        <taxon>genistoids sensu lato</taxon>
        <taxon>core genistoids</taxon>
        <taxon>Genisteae</taxon>
        <taxon>Lupinus</taxon>
    </lineage>
</organism>
<feature type="transmembrane region" description="Helical" evidence="5">
    <location>
        <begin position="194"/>
        <end position="215"/>
    </location>
</feature>
<dbReference type="Proteomes" id="UP001497480">
    <property type="component" value="Unassembled WGS sequence"/>
</dbReference>
<proteinExistence type="inferred from homology"/>
<dbReference type="PANTHER" id="PTHR32401:SF49">
    <property type="entry name" value="OS10G0129200 PROTEIN"/>
    <property type="match status" value="1"/>
</dbReference>
<dbReference type="PROSITE" id="PS00307">
    <property type="entry name" value="LECTIN_LEGUME_BETA"/>
    <property type="match status" value="1"/>
</dbReference>
<dbReference type="Pfam" id="PF00139">
    <property type="entry name" value="Lectin_legB"/>
    <property type="match status" value="1"/>
</dbReference>
<evidence type="ECO:0000256" key="5">
    <source>
        <dbReference type="SAM" id="Phobius"/>
    </source>
</evidence>
<keyword evidence="5" id="KW-0472">Membrane</keyword>
<keyword evidence="4" id="KW-0067">ATP-binding</keyword>
<feature type="domain" description="Legume lectin" evidence="6">
    <location>
        <begin position="2"/>
        <end position="187"/>
    </location>
</feature>
<dbReference type="PANTHER" id="PTHR32401">
    <property type="entry name" value="CONCANAVALIN A-LIKE LECTIN FAMILY PROTEIN"/>
    <property type="match status" value="1"/>
</dbReference>
<evidence type="ECO:0000256" key="2">
    <source>
        <dbReference type="ARBA" id="ARBA00022734"/>
    </source>
</evidence>
<dbReference type="Gene3D" id="2.60.120.200">
    <property type="match status" value="1"/>
</dbReference>
<keyword evidence="3" id="KW-0464">Manganese</keyword>
<keyword evidence="8" id="KW-1185">Reference proteome</keyword>
<reference evidence="7 8" key="1">
    <citation type="submission" date="2024-03" db="EMBL/GenBank/DDBJ databases">
        <authorList>
            <person name="Martinez-Hernandez J."/>
        </authorList>
    </citation>
    <scope>NUCLEOTIDE SEQUENCE [LARGE SCALE GENOMIC DNA]</scope>
</reference>
<name>A0AAV1WXV6_LUPLU</name>
<dbReference type="InterPro" id="IPR001220">
    <property type="entry name" value="Legume_lectin_dom"/>
</dbReference>
<gene>
    <name evidence="7" type="ORF">LLUT_LOCUS15047</name>
</gene>
<keyword evidence="2" id="KW-0430">Lectin</keyword>
<accession>A0AAV1WXV6</accession>
<dbReference type="EMBL" id="CAXHTB010000010">
    <property type="protein sequence ID" value="CAL0313987.1"/>
    <property type="molecule type" value="Genomic_DNA"/>
</dbReference>
<dbReference type="SUPFAM" id="SSF56112">
    <property type="entry name" value="Protein kinase-like (PK-like)"/>
    <property type="match status" value="1"/>
</dbReference>
<dbReference type="InterPro" id="IPR013320">
    <property type="entry name" value="ConA-like_dom_sf"/>
</dbReference>
<dbReference type="AlphaFoldDB" id="A0AAV1WXV6"/>
<dbReference type="InterPro" id="IPR017441">
    <property type="entry name" value="Protein_kinase_ATP_BS"/>
</dbReference>
<protein>
    <recommendedName>
        <fullName evidence="6">Legume lectin domain-containing protein</fullName>
    </recommendedName>
</protein>
<dbReference type="PROSITE" id="PS00107">
    <property type="entry name" value="PROTEIN_KINASE_ATP"/>
    <property type="match status" value="1"/>
</dbReference>
<feature type="binding site" evidence="4">
    <location>
        <position position="289"/>
    </location>
    <ligand>
        <name>ATP</name>
        <dbReference type="ChEBI" id="CHEBI:30616"/>
    </ligand>
</feature>